<protein>
    <submittedName>
        <fullName evidence="1">Uncharacterized protein</fullName>
    </submittedName>
</protein>
<dbReference type="SUPFAM" id="SSF56112">
    <property type="entry name" value="Protein kinase-like (PK-like)"/>
    <property type="match status" value="1"/>
</dbReference>
<dbReference type="EMBL" id="MK072513">
    <property type="protein sequence ID" value="AYV86738.1"/>
    <property type="molecule type" value="Genomic_DNA"/>
</dbReference>
<reference evidence="1" key="1">
    <citation type="submission" date="2018-10" db="EMBL/GenBank/DDBJ databases">
        <title>Hidden diversity of soil giant viruses.</title>
        <authorList>
            <person name="Schulz F."/>
            <person name="Alteio L."/>
            <person name="Goudeau D."/>
            <person name="Ryan E.M."/>
            <person name="Malmstrom R.R."/>
            <person name="Blanchard J."/>
            <person name="Woyke T."/>
        </authorList>
    </citation>
    <scope>NUCLEOTIDE SEQUENCE</scope>
    <source>
        <strain evidence="1">SYV1</strain>
    </source>
</reference>
<dbReference type="InterPro" id="IPR011009">
    <property type="entry name" value="Kinase-like_dom_sf"/>
</dbReference>
<proteinExistence type="predicted"/>
<evidence type="ECO:0000313" key="1">
    <source>
        <dbReference type="EMBL" id="AYV86738.1"/>
    </source>
</evidence>
<gene>
    <name evidence="1" type="ORF">Sylvanvirus7_36</name>
</gene>
<name>A0A3G5AHV2_9VIRU</name>
<organism evidence="1">
    <name type="scientific">Sylvanvirus sp</name>
    <dbReference type="NCBI Taxonomy" id="2487774"/>
    <lineage>
        <taxon>Viruses</taxon>
    </lineage>
</organism>
<accession>A0A3G5AHV2</accession>
<sequence length="250" mass="28343">MSRQCKCKILPVSTNPLTVIQGSKNKWEIGPKIGAGGSATIYYARKQGDKEFCYAYGVRPNMEEKQIDALQQSSILGVTPALVDIISITPAKSYKKYDIAFISTAAERELTLPLSDKESKQIYNILEILATKGIDHGDTGNPSNWLKCGDQMYIIDFNFSDEYQPNQPVDVGWILDNIAFVDKKYDLEDLSVNFERFVGSMSTEQQILLSTLVKIVWGMNLPESNYLTQKLAVMLGPWIWILDRKYFFRV</sequence>